<evidence type="ECO:0000313" key="2">
    <source>
        <dbReference type="EMBL" id="HHS30738.1"/>
    </source>
</evidence>
<comment type="caution">
    <text evidence="2">The sequence shown here is derived from an EMBL/GenBank/DDBJ whole genome shotgun (WGS) entry which is preliminary data.</text>
</comment>
<accession>A0A7V6A647</accession>
<proteinExistence type="predicted"/>
<evidence type="ECO:0000256" key="1">
    <source>
        <dbReference type="SAM" id="Coils"/>
    </source>
</evidence>
<feature type="coiled-coil region" evidence="1">
    <location>
        <begin position="98"/>
        <end position="160"/>
    </location>
</feature>
<gene>
    <name evidence="2" type="ORF">ENV52_13690</name>
</gene>
<organism evidence="2">
    <name type="scientific">Desulfobacca acetoxidans</name>
    <dbReference type="NCBI Taxonomy" id="60893"/>
    <lineage>
        <taxon>Bacteria</taxon>
        <taxon>Pseudomonadati</taxon>
        <taxon>Thermodesulfobacteriota</taxon>
        <taxon>Desulfobaccia</taxon>
        <taxon>Desulfobaccales</taxon>
        <taxon>Desulfobaccaceae</taxon>
        <taxon>Desulfobacca</taxon>
    </lineage>
</organism>
<name>A0A7V6A647_9BACT</name>
<dbReference type="AlphaFoldDB" id="A0A7V6A647"/>
<keyword evidence="1" id="KW-0175">Coiled coil</keyword>
<sequence>MDSLSSLKTIRQLIGQTPLIIDPDRDSDRFQTALAGVPTEKLQSFYRTLTDEDRRRFHYVANVCLGFESWSRLYKELVVQEAQARFHDRLEEAYAQRTKEFRQREEELQAERGSLEEELMRLDRENLALRRENLQLRKDLTTLQQSHQTLQRQHQQLLDLVERYKLLLQEFKNFIPRPNAGQVLKD</sequence>
<protein>
    <submittedName>
        <fullName evidence="2">Uncharacterized protein</fullName>
    </submittedName>
</protein>
<dbReference type="EMBL" id="DTGR01000213">
    <property type="protein sequence ID" value="HHS30738.1"/>
    <property type="molecule type" value="Genomic_DNA"/>
</dbReference>
<reference evidence="2" key="1">
    <citation type="journal article" date="2020" name="mSystems">
        <title>Genome- and Community-Level Interaction Insights into Carbon Utilization and Element Cycling Functions of Hydrothermarchaeota in Hydrothermal Sediment.</title>
        <authorList>
            <person name="Zhou Z."/>
            <person name="Liu Y."/>
            <person name="Xu W."/>
            <person name="Pan J."/>
            <person name="Luo Z.H."/>
            <person name="Li M."/>
        </authorList>
    </citation>
    <scope>NUCLEOTIDE SEQUENCE [LARGE SCALE GENOMIC DNA]</scope>
    <source>
        <strain evidence="2">SpSt-767</strain>
    </source>
</reference>